<dbReference type="GO" id="GO:0005829">
    <property type="term" value="C:cytosol"/>
    <property type="evidence" value="ECO:0007669"/>
    <property type="project" value="TreeGrafter"/>
</dbReference>
<dbReference type="OrthoDB" id="9773982at2"/>
<sequence length="306" mass="34049">MRSELLPALEQLAKDAEVWYTTKEKTPGLSTGFDTLDYYTLGLQPGEVTILAARPGIGKTSLAMQIATNIAQDLFVINDTTGENPGQVLYFSPEMSTWSLALRMTCQWSGINSMDFRRGQVTEEQMARWHNAREALKALDPHLRIRGGTSMDVVDVVATVQDAHRHGPPVAAVFIDYLTRLDYSGNNNTYVKATEVSRRLKNLSNELRIPIVALAQFGRPEKGKEDEPPTMFDLRDSGNIEQDADNVWILHRSVKHRSTDSDSDGSTGASLFLAKARNGDSEVEIVLGWKATLTQYIDYGREEVAL</sequence>
<evidence type="ECO:0000313" key="3">
    <source>
        <dbReference type="EMBL" id="CCF83460.1"/>
    </source>
</evidence>
<dbReference type="PANTHER" id="PTHR30153">
    <property type="entry name" value="REPLICATIVE DNA HELICASE DNAB"/>
    <property type="match status" value="1"/>
</dbReference>
<dbReference type="RefSeq" id="WP_008476645.1">
    <property type="nucleotide sequence ID" value="NZ_CAGS01000148.1"/>
</dbReference>
<organism evidence="3 4">
    <name type="scientific">Nitrolancea hollandica Lb</name>
    <dbReference type="NCBI Taxonomy" id="1129897"/>
    <lineage>
        <taxon>Bacteria</taxon>
        <taxon>Pseudomonadati</taxon>
        <taxon>Thermomicrobiota</taxon>
        <taxon>Thermomicrobia</taxon>
        <taxon>Sphaerobacterales</taxon>
        <taxon>Sphaerobacterineae</taxon>
        <taxon>Sphaerobacteraceae</taxon>
        <taxon>Nitrolancea</taxon>
    </lineage>
</organism>
<accession>I4EFJ8</accession>
<dbReference type="GO" id="GO:0003678">
    <property type="term" value="F:DNA helicase activity"/>
    <property type="evidence" value="ECO:0007669"/>
    <property type="project" value="InterPro"/>
</dbReference>
<keyword evidence="1" id="KW-0639">Primosome</keyword>
<dbReference type="EMBL" id="CAGS01000148">
    <property type="protein sequence ID" value="CCF83460.1"/>
    <property type="molecule type" value="Genomic_DNA"/>
</dbReference>
<dbReference type="Proteomes" id="UP000004221">
    <property type="component" value="Unassembled WGS sequence"/>
</dbReference>
<dbReference type="InterPro" id="IPR027417">
    <property type="entry name" value="P-loop_NTPase"/>
</dbReference>
<evidence type="ECO:0000313" key="4">
    <source>
        <dbReference type="Proteomes" id="UP000004221"/>
    </source>
</evidence>
<evidence type="ECO:0000259" key="2">
    <source>
        <dbReference type="PROSITE" id="PS51199"/>
    </source>
</evidence>
<dbReference type="Pfam" id="PF03796">
    <property type="entry name" value="DnaB_C"/>
    <property type="match status" value="1"/>
</dbReference>
<evidence type="ECO:0000256" key="1">
    <source>
        <dbReference type="ARBA" id="ARBA00022515"/>
    </source>
</evidence>
<gene>
    <name evidence="3" type="ORF">NITHO_2310003</name>
</gene>
<protein>
    <recommendedName>
        <fullName evidence="2">SF4 helicase domain-containing protein</fullName>
    </recommendedName>
</protein>
<proteinExistence type="predicted"/>
<comment type="caution">
    <text evidence="3">The sequence shown here is derived from an EMBL/GenBank/DDBJ whole genome shotgun (WGS) entry which is preliminary data.</text>
</comment>
<dbReference type="GO" id="GO:1990077">
    <property type="term" value="C:primosome complex"/>
    <property type="evidence" value="ECO:0007669"/>
    <property type="project" value="UniProtKB-KW"/>
</dbReference>
<dbReference type="PANTHER" id="PTHR30153:SF2">
    <property type="entry name" value="REPLICATIVE DNA HELICASE"/>
    <property type="match status" value="1"/>
</dbReference>
<dbReference type="InterPro" id="IPR003593">
    <property type="entry name" value="AAA+_ATPase"/>
</dbReference>
<reference evidence="3 4" key="1">
    <citation type="journal article" date="2012" name="ISME J.">
        <title>Nitrification expanded: discovery, physiology and genomics of a nitrite-oxidizing bacterium from the phylum Chloroflexi.</title>
        <authorList>
            <person name="Sorokin D.Y."/>
            <person name="Lucker S."/>
            <person name="Vejmelkova D."/>
            <person name="Kostrikina N.A."/>
            <person name="Kleerebezem R."/>
            <person name="Rijpstra W.I."/>
            <person name="Damste J.S."/>
            <person name="Le Paslier D."/>
            <person name="Muyzer G."/>
            <person name="Wagner M."/>
            <person name="van Loosdrecht M.C."/>
            <person name="Daims H."/>
        </authorList>
    </citation>
    <scope>NUCLEOTIDE SEQUENCE [LARGE SCALE GENOMIC DNA]</scope>
    <source>
        <strain evidence="4">none</strain>
    </source>
</reference>
<dbReference type="GO" id="GO:0005524">
    <property type="term" value="F:ATP binding"/>
    <property type="evidence" value="ECO:0007669"/>
    <property type="project" value="InterPro"/>
</dbReference>
<dbReference type="AlphaFoldDB" id="I4EFJ8"/>
<feature type="domain" description="SF4 helicase" evidence="2">
    <location>
        <begin position="22"/>
        <end position="303"/>
    </location>
</feature>
<dbReference type="Gene3D" id="3.40.50.300">
    <property type="entry name" value="P-loop containing nucleotide triphosphate hydrolases"/>
    <property type="match status" value="1"/>
</dbReference>
<keyword evidence="4" id="KW-1185">Reference proteome</keyword>
<name>I4EFJ8_9BACT</name>
<dbReference type="SMART" id="SM00382">
    <property type="entry name" value="AAA"/>
    <property type="match status" value="1"/>
</dbReference>
<dbReference type="GO" id="GO:0006269">
    <property type="term" value="P:DNA replication, synthesis of primer"/>
    <property type="evidence" value="ECO:0007669"/>
    <property type="project" value="UniProtKB-KW"/>
</dbReference>
<dbReference type="PROSITE" id="PS51199">
    <property type="entry name" value="SF4_HELICASE"/>
    <property type="match status" value="1"/>
</dbReference>
<dbReference type="InterPro" id="IPR007694">
    <property type="entry name" value="DNA_helicase_DnaB-like_C"/>
</dbReference>
<dbReference type="SUPFAM" id="SSF52540">
    <property type="entry name" value="P-loop containing nucleoside triphosphate hydrolases"/>
    <property type="match status" value="1"/>
</dbReference>